<evidence type="ECO:0000313" key="1">
    <source>
        <dbReference type="EMBL" id="KAG0149684.1"/>
    </source>
</evidence>
<gene>
    <name evidence="1" type="ORF">CROQUDRAFT_39339</name>
</gene>
<evidence type="ECO:0000313" key="2">
    <source>
        <dbReference type="Proteomes" id="UP000886653"/>
    </source>
</evidence>
<protein>
    <submittedName>
        <fullName evidence="1">Uncharacterized protein</fullName>
    </submittedName>
</protein>
<feature type="non-terminal residue" evidence="1">
    <location>
        <position position="1"/>
    </location>
</feature>
<name>A0A9P6NPI0_9BASI</name>
<sequence length="101" mass="11699">GVIKYLYCNVIANFPKTKFKEICFQWQSFNIGSLNVGPVHPITMTQFFNSLVGKELRAVVQATPFVLFPYMTEEKCHLWTLLGKMCSYVSQTEILNKDHYL</sequence>
<reference evidence="1" key="1">
    <citation type="submission" date="2013-11" db="EMBL/GenBank/DDBJ databases">
        <title>Genome sequence of the fusiform rust pathogen reveals effectors for host alternation and coevolution with pine.</title>
        <authorList>
            <consortium name="DOE Joint Genome Institute"/>
            <person name="Smith K."/>
            <person name="Pendleton A."/>
            <person name="Kubisiak T."/>
            <person name="Anderson C."/>
            <person name="Salamov A."/>
            <person name="Aerts A."/>
            <person name="Riley R."/>
            <person name="Clum A."/>
            <person name="Lindquist E."/>
            <person name="Ence D."/>
            <person name="Campbell M."/>
            <person name="Kronenberg Z."/>
            <person name="Feau N."/>
            <person name="Dhillon B."/>
            <person name="Hamelin R."/>
            <person name="Burleigh J."/>
            <person name="Smith J."/>
            <person name="Yandell M."/>
            <person name="Nelson C."/>
            <person name="Grigoriev I."/>
            <person name="Davis J."/>
        </authorList>
    </citation>
    <scope>NUCLEOTIDE SEQUENCE</scope>
    <source>
        <strain evidence="1">G11</strain>
    </source>
</reference>
<accession>A0A9P6NPI0</accession>
<dbReference type="OrthoDB" id="2506088at2759"/>
<dbReference type="PANTHER" id="PTHR31912">
    <property type="entry name" value="IP13529P"/>
    <property type="match status" value="1"/>
</dbReference>
<organism evidence="1 2">
    <name type="scientific">Cronartium quercuum f. sp. fusiforme G11</name>
    <dbReference type="NCBI Taxonomy" id="708437"/>
    <lineage>
        <taxon>Eukaryota</taxon>
        <taxon>Fungi</taxon>
        <taxon>Dikarya</taxon>
        <taxon>Basidiomycota</taxon>
        <taxon>Pucciniomycotina</taxon>
        <taxon>Pucciniomycetes</taxon>
        <taxon>Pucciniales</taxon>
        <taxon>Coleosporiaceae</taxon>
        <taxon>Cronartium</taxon>
    </lineage>
</organism>
<comment type="caution">
    <text evidence="1">The sequence shown here is derived from an EMBL/GenBank/DDBJ whole genome shotgun (WGS) entry which is preliminary data.</text>
</comment>
<dbReference type="Proteomes" id="UP000886653">
    <property type="component" value="Unassembled WGS sequence"/>
</dbReference>
<dbReference type="AlphaFoldDB" id="A0A9P6NPI0"/>
<dbReference type="EMBL" id="MU167225">
    <property type="protein sequence ID" value="KAG0149684.1"/>
    <property type="molecule type" value="Genomic_DNA"/>
</dbReference>
<keyword evidence="2" id="KW-1185">Reference proteome</keyword>
<proteinExistence type="predicted"/>
<dbReference type="PANTHER" id="PTHR31912:SF34">
    <property type="entry name" value="NOTOCHORD-RELATED PROTEIN"/>
    <property type="match status" value="1"/>
</dbReference>